<dbReference type="Proteomes" id="UP000600449">
    <property type="component" value="Unassembled WGS sequence"/>
</dbReference>
<protein>
    <recommendedName>
        <fullName evidence="3">DUF429 domain-containing protein</fullName>
    </recommendedName>
</protein>
<accession>A0A917QII6</accession>
<dbReference type="EMBL" id="BMMF01000017">
    <property type="protein sequence ID" value="GGK52914.1"/>
    <property type="molecule type" value="Genomic_DNA"/>
</dbReference>
<gene>
    <name evidence="1" type="ORF">GCM10011322_44760</name>
</gene>
<comment type="caution">
    <text evidence="1">The sequence shown here is derived from an EMBL/GenBank/DDBJ whole genome shotgun (WGS) entry which is preliminary data.</text>
</comment>
<evidence type="ECO:0000313" key="2">
    <source>
        <dbReference type="Proteomes" id="UP000600449"/>
    </source>
</evidence>
<name>A0A917QII6_9HYPH</name>
<dbReference type="Pfam" id="PF04250">
    <property type="entry name" value="DUF429"/>
    <property type="match status" value="1"/>
</dbReference>
<dbReference type="InterPro" id="IPR007362">
    <property type="entry name" value="DUF429"/>
</dbReference>
<organism evidence="1 2">
    <name type="scientific">Salinarimonas ramus</name>
    <dbReference type="NCBI Taxonomy" id="690164"/>
    <lineage>
        <taxon>Bacteria</taxon>
        <taxon>Pseudomonadati</taxon>
        <taxon>Pseudomonadota</taxon>
        <taxon>Alphaproteobacteria</taxon>
        <taxon>Hyphomicrobiales</taxon>
        <taxon>Salinarimonadaceae</taxon>
        <taxon>Salinarimonas</taxon>
    </lineage>
</organism>
<keyword evidence="2" id="KW-1185">Reference proteome</keyword>
<dbReference type="AlphaFoldDB" id="A0A917QII6"/>
<evidence type="ECO:0000313" key="1">
    <source>
        <dbReference type="EMBL" id="GGK52914.1"/>
    </source>
</evidence>
<evidence type="ECO:0008006" key="3">
    <source>
        <dbReference type="Google" id="ProtNLM"/>
    </source>
</evidence>
<sequence length="252" mass="27017">MASGEARETASPWIAGADGYPFGWVVAFMRLDGAEPPRLRGAPDLAAVLDAPEAPRLVAIDMPIGLPERIVGPGRAAEQAVRPLLGGRQSSVFSMPSRAAVYAADYREACGVALATSTPPRKVSKQGFMLFPKIREIDALLRARPQDVARVFEVHPEVAFWRMNGERALETPKKVKGRAHPPGLAQRRALLEAAGIPAALVDAERPRGSGPDDHLDALAALVVAMRLAQRTARGFPEPPERDAHGLPVAIWA</sequence>
<proteinExistence type="predicted"/>
<dbReference type="RefSeq" id="WP_188915509.1">
    <property type="nucleotide sequence ID" value="NZ_BMMF01000017.1"/>
</dbReference>
<reference evidence="1 2" key="1">
    <citation type="journal article" date="2014" name="Int. J. Syst. Evol. Microbiol.">
        <title>Complete genome sequence of Corynebacterium casei LMG S-19264T (=DSM 44701T), isolated from a smear-ripened cheese.</title>
        <authorList>
            <consortium name="US DOE Joint Genome Institute (JGI-PGF)"/>
            <person name="Walter F."/>
            <person name="Albersmeier A."/>
            <person name="Kalinowski J."/>
            <person name="Ruckert C."/>
        </authorList>
    </citation>
    <scope>NUCLEOTIDE SEQUENCE [LARGE SCALE GENOMIC DNA]</scope>
    <source>
        <strain evidence="1 2">CGMCC 1.9161</strain>
    </source>
</reference>